<dbReference type="EMBL" id="JBJJXI010000064">
    <property type="protein sequence ID" value="KAL3397475.1"/>
    <property type="molecule type" value="Genomic_DNA"/>
</dbReference>
<reference evidence="2 3" key="1">
    <citation type="journal article" date="2024" name="bioRxiv">
        <title>A reference genome for Trichogramma kaykai: A tiny desert-dwelling parasitoid wasp with competing sex-ratio distorters.</title>
        <authorList>
            <person name="Culotta J."/>
            <person name="Lindsey A.R."/>
        </authorList>
    </citation>
    <scope>NUCLEOTIDE SEQUENCE [LARGE SCALE GENOMIC DNA]</scope>
    <source>
        <strain evidence="2 3">KSX58</strain>
    </source>
</reference>
<feature type="repeat" description="ANK" evidence="1">
    <location>
        <begin position="179"/>
        <end position="211"/>
    </location>
</feature>
<accession>A0ABD2WX35</accession>
<keyword evidence="1" id="KW-0040">ANK repeat</keyword>
<evidence type="ECO:0000313" key="3">
    <source>
        <dbReference type="Proteomes" id="UP001627154"/>
    </source>
</evidence>
<dbReference type="PANTHER" id="PTHR24118:SF99">
    <property type="entry name" value="POTE ANKYRIN DOMAIN FAMILY MEMBER 3C-RELATED"/>
    <property type="match status" value="1"/>
</dbReference>
<evidence type="ECO:0000256" key="1">
    <source>
        <dbReference type="PROSITE-ProRule" id="PRU00023"/>
    </source>
</evidence>
<dbReference type="Gene3D" id="1.25.40.20">
    <property type="entry name" value="Ankyrin repeat-containing domain"/>
    <property type="match status" value="1"/>
</dbReference>
<keyword evidence="3" id="KW-1185">Reference proteome</keyword>
<dbReference type="InterPro" id="IPR036770">
    <property type="entry name" value="Ankyrin_rpt-contain_sf"/>
</dbReference>
<dbReference type="PROSITE" id="PS50297">
    <property type="entry name" value="ANK_REP_REGION"/>
    <property type="match status" value="1"/>
</dbReference>
<dbReference type="PANTHER" id="PTHR24118">
    <property type="entry name" value="POTE ANKYRIN DOMAIN"/>
    <property type="match status" value="1"/>
</dbReference>
<dbReference type="Pfam" id="PF12796">
    <property type="entry name" value="Ank_2"/>
    <property type="match status" value="1"/>
</dbReference>
<dbReference type="SUPFAM" id="SSF48403">
    <property type="entry name" value="Ankyrin repeat"/>
    <property type="match status" value="1"/>
</dbReference>
<dbReference type="Proteomes" id="UP001627154">
    <property type="component" value="Unassembled WGS sequence"/>
</dbReference>
<dbReference type="SMART" id="SM00248">
    <property type="entry name" value="ANK"/>
    <property type="match status" value="5"/>
</dbReference>
<proteinExistence type="predicted"/>
<comment type="caution">
    <text evidence="2">The sequence shown here is derived from an EMBL/GenBank/DDBJ whole genome shotgun (WGS) entry which is preliminary data.</text>
</comment>
<sequence>MSSSSFSPPKDDFSKELKSIRKMVNWRNAKERSSFLDRVLFLIKNWNGQLPDLRDIFRPEEMDWLLTEDFKNRYGPVISRRNCNFIKFVVKAGYKESSDVDKNIKPLLRRTTALHWATRLNYYYDGVIKLFEIYDRFDVNYTDESGLSHFHAACKFGCRDVVVEFLAAGQDPNYIWKETGDSPLHLALANANKEVVELLVRNGADPNLVNEDGSTPLHIISKRETYRDSGLANLFLKYIDEEYQQTLLVDVQDKLCRTSLQWAVANMQPHVLDILLDRGADLSRFIFPNESYFGKKYDPENYRDDITITLASSTLIIVENLEKNGYKLDRSDALMIMTYFAHFEGLFEKSASLDKCWYDNEEFTVAAKEIVVSSSLSLYDLVRLLPEETEKHLTYADYLSFTKAKPDYYWDLPDDFTEACSAHLSEIIMRGFCRRWALESFLELMRHQLSIERCEMFIKQLMNKDLYRICLAAAGYSA</sequence>
<name>A0ABD2WX35_9HYME</name>
<organism evidence="2 3">
    <name type="scientific">Trichogramma kaykai</name>
    <dbReference type="NCBI Taxonomy" id="54128"/>
    <lineage>
        <taxon>Eukaryota</taxon>
        <taxon>Metazoa</taxon>
        <taxon>Ecdysozoa</taxon>
        <taxon>Arthropoda</taxon>
        <taxon>Hexapoda</taxon>
        <taxon>Insecta</taxon>
        <taxon>Pterygota</taxon>
        <taxon>Neoptera</taxon>
        <taxon>Endopterygota</taxon>
        <taxon>Hymenoptera</taxon>
        <taxon>Apocrita</taxon>
        <taxon>Proctotrupomorpha</taxon>
        <taxon>Chalcidoidea</taxon>
        <taxon>Trichogrammatidae</taxon>
        <taxon>Trichogramma</taxon>
    </lineage>
</organism>
<protein>
    <submittedName>
        <fullName evidence="2">Uncharacterized protein</fullName>
    </submittedName>
</protein>
<dbReference type="AlphaFoldDB" id="A0ABD2WX35"/>
<evidence type="ECO:0000313" key="2">
    <source>
        <dbReference type="EMBL" id="KAL3397475.1"/>
    </source>
</evidence>
<dbReference type="InterPro" id="IPR002110">
    <property type="entry name" value="Ankyrin_rpt"/>
</dbReference>
<dbReference type="PROSITE" id="PS50088">
    <property type="entry name" value="ANK_REPEAT"/>
    <property type="match status" value="1"/>
</dbReference>
<gene>
    <name evidence="2" type="ORF">TKK_008807</name>
</gene>